<name>A0A0D8BV58_GEOKU</name>
<proteinExistence type="predicted"/>
<protein>
    <recommendedName>
        <fullName evidence="3">Phage major capsid protein</fullName>
    </recommendedName>
</protein>
<dbReference type="PATRIC" id="fig|1462.6.peg.166"/>
<accession>A0A0D8BV58</accession>
<dbReference type="RefSeq" id="WP_044730471.1">
    <property type="nucleotide sequence ID" value="NZ_JYBP01000003.1"/>
</dbReference>
<organism evidence="1 2">
    <name type="scientific">Geobacillus kaustophilus</name>
    <dbReference type="NCBI Taxonomy" id="1462"/>
    <lineage>
        <taxon>Bacteria</taxon>
        <taxon>Bacillati</taxon>
        <taxon>Bacillota</taxon>
        <taxon>Bacilli</taxon>
        <taxon>Bacillales</taxon>
        <taxon>Anoxybacillaceae</taxon>
        <taxon>Geobacillus</taxon>
        <taxon>Geobacillus thermoleovorans group</taxon>
    </lineage>
</organism>
<gene>
    <name evidence="1" type="ORF">LG52_79</name>
</gene>
<dbReference type="EMBL" id="JYBP01000003">
    <property type="protein sequence ID" value="KJE28071.1"/>
    <property type="molecule type" value="Genomic_DNA"/>
</dbReference>
<evidence type="ECO:0000313" key="2">
    <source>
        <dbReference type="Proteomes" id="UP000032522"/>
    </source>
</evidence>
<comment type="caution">
    <text evidence="1">The sequence shown here is derived from an EMBL/GenBank/DDBJ whole genome shotgun (WGS) entry which is preliminary data.</text>
</comment>
<reference evidence="1 2" key="1">
    <citation type="submission" date="2015-01" db="EMBL/GenBank/DDBJ databases">
        <authorList>
            <person name="Filippidou S."/>
            <person name="Jeanneret N."/>
            <person name="Russel-Delif L."/>
            <person name="Junier T."/>
            <person name="Wunderlin T."/>
            <person name="Molina V."/>
            <person name="Johnson S.L."/>
            <person name="Davenport K.W."/>
            <person name="Chain P.S."/>
            <person name="Dorador C."/>
            <person name="Junier P."/>
        </authorList>
    </citation>
    <scope>NUCLEOTIDE SEQUENCE [LARGE SCALE GENOMIC DNA]</scope>
    <source>
        <strain evidence="1 2">Et7/4</strain>
    </source>
</reference>
<dbReference type="AlphaFoldDB" id="A0A0D8BV58"/>
<evidence type="ECO:0000313" key="1">
    <source>
        <dbReference type="EMBL" id="KJE28071.1"/>
    </source>
</evidence>
<evidence type="ECO:0008006" key="3">
    <source>
        <dbReference type="Google" id="ProtNLM"/>
    </source>
</evidence>
<dbReference type="Pfam" id="PF17236">
    <property type="entry name" value="SU10_MCP"/>
    <property type="match status" value="1"/>
</dbReference>
<sequence>MFTSQDFVSGQNYDLKDVLIEVNKKQTPFVTFLMSKTVKATSPQVHWITEEIADSAVTLAEGGDAPAYVKDTLAPRDNYLEIFAATATVTNTAQYSKATGINDLLAHEVEKKTKAIKRRMENKFIHGTKGYSNGVYTTDGILAQIHPDHKVTGQLTADAFEEAIGKLYDAGVSDEILVFVPARIKKQLNELGNVEFYARDKFLGFDIEQYITVFGTVNFILCEELGNNKFFAVNPNYLEMPVLIPFHAQVEAVSGSKQSIYLETQAGVNLLNDKAAVSFEITE</sequence>
<dbReference type="OrthoDB" id="1683486at2"/>
<dbReference type="InterPro" id="IPR035198">
    <property type="entry name" value="SU10_MCP"/>
</dbReference>
<dbReference type="Proteomes" id="UP000032522">
    <property type="component" value="Unassembled WGS sequence"/>
</dbReference>